<dbReference type="PANTHER" id="PTHR48081">
    <property type="entry name" value="AB HYDROLASE SUPERFAMILY PROTEIN C4A8.06C"/>
    <property type="match status" value="1"/>
</dbReference>
<evidence type="ECO:0000256" key="2">
    <source>
        <dbReference type="SAM" id="SignalP"/>
    </source>
</evidence>
<dbReference type="AlphaFoldDB" id="A0A212JLL8"/>
<reference evidence="4" key="1">
    <citation type="submission" date="2016-04" db="EMBL/GenBank/DDBJ databases">
        <authorList>
            <person name="Evans L.H."/>
            <person name="Alamgir A."/>
            <person name="Owens N."/>
            <person name="Weber N.D."/>
            <person name="Virtaneva K."/>
            <person name="Barbian K."/>
            <person name="Babar A."/>
            <person name="Rosenke K."/>
        </authorList>
    </citation>
    <scope>NUCLEOTIDE SEQUENCE</scope>
    <source>
        <strain evidence="4">86-2</strain>
    </source>
</reference>
<evidence type="ECO:0000256" key="1">
    <source>
        <dbReference type="ARBA" id="ARBA00022801"/>
    </source>
</evidence>
<accession>A0A212JLL8</accession>
<dbReference type="InterPro" id="IPR049492">
    <property type="entry name" value="BD-FAE-like_dom"/>
</dbReference>
<keyword evidence="1" id="KW-0378">Hydrolase</keyword>
<dbReference type="InterPro" id="IPR029058">
    <property type="entry name" value="AB_hydrolase_fold"/>
</dbReference>
<protein>
    <recommendedName>
        <fullName evidence="3">BD-FAE-like domain-containing protein</fullName>
    </recommendedName>
</protein>
<dbReference type="PANTHER" id="PTHR48081:SF9">
    <property type="entry name" value="CARBOXYLESTERASE"/>
    <property type="match status" value="1"/>
</dbReference>
<evidence type="ECO:0000259" key="3">
    <source>
        <dbReference type="Pfam" id="PF20434"/>
    </source>
</evidence>
<feature type="signal peptide" evidence="2">
    <location>
        <begin position="1"/>
        <end position="18"/>
    </location>
</feature>
<keyword evidence="2" id="KW-0732">Signal</keyword>
<dbReference type="EMBL" id="FLUL01000001">
    <property type="protein sequence ID" value="SBW00301.1"/>
    <property type="molecule type" value="Genomic_DNA"/>
</dbReference>
<name>A0A212JLL8_9BACT</name>
<evidence type="ECO:0000313" key="4">
    <source>
        <dbReference type="EMBL" id="SBW00301.1"/>
    </source>
</evidence>
<gene>
    <name evidence="4" type="ORF">KL86DYS2_11825</name>
</gene>
<feature type="domain" description="BD-FAE-like" evidence="3">
    <location>
        <begin position="50"/>
        <end position="151"/>
    </location>
</feature>
<dbReference type="Pfam" id="PF20434">
    <property type="entry name" value="BD-FAE"/>
    <property type="match status" value="1"/>
</dbReference>
<feature type="chain" id="PRO_5012035725" description="BD-FAE-like domain-containing protein" evidence="2">
    <location>
        <begin position="19"/>
        <end position="272"/>
    </location>
</feature>
<dbReference type="Gene3D" id="3.40.50.1820">
    <property type="entry name" value="alpha/beta hydrolase"/>
    <property type="match status" value="1"/>
</dbReference>
<dbReference type="GO" id="GO:0016787">
    <property type="term" value="F:hydrolase activity"/>
    <property type="evidence" value="ECO:0007669"/>
    <property type="project" value="UniProtKB-KW"/>
</dbReference>
<sequence length="272" mass="30435">MKKGVFLIFWLCAISIFAQNSVSNEYKTDKDISYISPDEKDNYRKERCKLDVYYPVNKKDFPVVVWFHGGGLEGGEKGIPNELKNKGIAVVAVNYRLSPKATNPAYIEDAAASIAWVFNNIASYGGSTKDIYVSGHSAGGYLTLMVGLDKSYLEKYGVDADKIKGLIPISGQTNTHFTIRKERGIPYNIPIIDEYAPLNKARTGIPPTLLITGDRKLELTARYEENAHLEAILKSLNNKDVVLYELQGFDHGNVYAPGCYLMLDWIKKHSKL</sequence>
<dbReference type="SUPFAM" id="SSF53474">
    <property type="entry name" value="alpha/beta-Hydrolases"/>
    <property type="match status" value="1"/>
</dbReference>
<proteinExistence type="predicted"/>
<dbReference type="InterPro" id="IPR050300">
    <property type="entry name" value="GDXG_lipolytic_enzyme"/>
</dbReference>
<dbReference type="RefSeq" id="WP_296949300.1">
    <property type="nucleotide sequence ID" value="NZ_LT599021.1"/>
</dbReference>
<organism evidence="4">
    <name type="scientific">uncultured Dysgonomonas sp</name>
    <dbReference type="NCBI Taxonomy" id="206096"/>
    <lineage>
        <taxon>Bacteria</taxon>
        <taxon>Pseudomonadati</taxon>
        <taxon>Bacteroidota</taxon>
        <taxon>Bacteroidia</taxon>
        <taxon>Bacteroidales</taxon>
        <taxon>Dysgonomonadaceae</taxon>
        <taxon>Dysgonomonas</taxon>
        <taxon>environmental samples</taxon>
    </lineage>
</organism>